<keyword evidence="9" id="KW-1185">Reference proteome</keyword>
<comment type="catalytic activity">
    <reaction evidence="7">
        <text>DNA(n) + a 2'-deoxyribonucleoside 5'-triphosphate = DNA(n+1) + diphosphate</text>
        <dbReference type="Rhea" id="RHEA:22508"/>
        <dbReference type="Rhea" id="RHEA-COMP:17339"/>
        <dbReference type="Rhea" id="RHEA-COMP:17340"/>
        <dbReference type="ChEBI" id="CHEBI:33019"/>
        <dbReference type="ChEBI" id="CHEBI:61560"/>
        <dbReference type="ChEBI" id="CHEBI:173112"/>
        <dbReference type="EC" id="2.7.7.7"/>
    </reaction>
</comment>
<evidence type="ECO:0000256" key="2">
    <source>
        <dbReference type="ARBA" id="ARBA00022679"/>
    </source>
</evidence>
<keyword evidence="5" id="KW-0239">DNA-directed DNA polymerase</keyword>
<dbReference type="GO" id="GO:0003887">
    <property type="term" value="F:DNA-directed DNA polymerase activity"/>
    <property type="evidence" value="ECO:0007669"/>
    <property type="project" value="UniProtKB-EC"/>
</dbReference>
<dbReference type="Gene3D" id="1.20.272.10">
    <property type="match status" value="1"/>
</dbReference>
<organism evidence="8 9">
    <name type="scientific">Dongia soli</name>
    <dbReference type="NCBI Taxonomy" id="600628"/>
    <lineage>
        <taxon>Bacteria</taxon>
        <taxon>Pseudomonadati</taxon>
        <taxon>Pseudomonadota</taxon>
        <taxon>Alphaproteobacteria</taxon>
        <taxon>Rhodospirillales</taxon>
        <taxon>Dongiaceae</taxon>
        <taxon>Dongia</taxon>
    </lineage>
</organism>
<name>A0ABU5E881_9PROT</name>
<protein>
    <recommendedName>
        <fullName evidence="1">DNA-directed DNA polymerase</fullName>
        <ecNumber evidence="1">2.7.7.7</ecNumber>
    </recommendedName>
</protein>
<evidence type="ECO:0000256" key="7">
    <source>
        <dbReference type="ARBA" id="ARBA00049244"/>
    </source>
</evidence>
<keyword evidence="3 8" id="KW-0548">Nucleotidyltransferase</keyword>
<dbReference type="PANTHER" id="PTHR34388:SF1">
    <property type="entry name" value="DNA POLYMERASE III SUBUNIT DELTA"/>
    <property type="match status" value="1"/>
</dbReference>
<evidence type="ECO:0000256" key="3">
    <source>
        <dbReference type="ARBA" id="ARBA00022695"/>
    </source>
</evidence>
<dbReference type="Gene3D" id="3.40.50.300">
    <property type="entry name" value="P-loop containing nucleotide triphosphate hydrolases"/>
    <property type="match status" value="1"/>
</dbReference>
<gene>
    <name evidence="8" type="primary">holA</name>
    <name evidence="8" type="ORF">SMD27_03775</name>
</gene>
<dbReference type="EC" id="2.7.7.7" evidence="1"/>
<proteinExistence type="inferred from homology"/>
<dbReference type="InterPro" id="IPR027417">
    <property type="entry name" value="P-loop_NTPase"/>
</dbReference>
<keyword evidence="2 8" id="KW-0808">Transferase</keyword>
<evidence type="ECO:0000256" key="5">
    <source>
        <dbReference type="ARBA" id="ARBA00022932"/>
    </source>
</evidence>
<comment type="similarity">
    <text evidence="6">Belongs to the DNA polymerase HolA subunit family.</text>
</comment>
<accession>A0ABU5E881</accession>
<dbReference type="EMBL" id="JAXCLW010000001">
    <property type="protein sequence ID" value="MDY0881949.1"/>
    <property type="molecule type" value="Genomic_DNA"/>
</dbReference>
<evidence type="ECO:0000313" key="8">
    <source>
        <dbReference type="EMBL" id="MDY0881949.1"/>
    </source>
</evidence>
<dbReference type="SUPFAM" id="SSF48019">
    <property type="entry name" value="post-AAA+ oligomerization domain-like"/>
    <property type="match status" value="1"/>
</dbReference>
<evidence type="ECO:0000256" key="1">
    <source>
        <dbReference type="ARBA" id="ARBA00012417"/>
    </source>
</evidence>
<dbReference type="InterPro" id="IPR008921">
    <property type="entry name" value="DNA_pol3_clamp-load_cplx_C"/>
</dbReference>
<reference evidence="8 9" key="1">
    <citation type="journal article" date="2016" name="Antonie Van Leeuwenhoek">
        <title>Dongia soli sp. nov., isolated from soil from Dokdo, Korea.</title>
        <authorList>
            <person name="Kim D.U."/>
            <person name="Lee H."/>
            <person name="Kim H."/>
            <person name="Kim S.G."/>
            <person name="Ka J.O."/>
        </authorList>
    </citation>
    <scope>NUCLEOTIDE SEQUENCE [LARGE SCALE GENOMIC DNA]</scope>
    <source>
        <strain evidence="8 9">D78</strain>
    </source>
</reference>
<dbReference type="RefSeq" id="WP_320506990.1">
    <property type="nucleotide sequence ID" value="NZ_JAXCLW010000001.1"/>
</dbReference>
<dbReference type="InterPro" id="IPR005790">
    <property type="entry name" value="DNA_polIII_delta"/>
</dbReference>
<keyword evidence="4" id="KW-0235">DNA replication</keyword>
<dbReference type="SUPFAM" id="SSF52540">
    <property type="entry name" value="P-loop containing nucleoside triphosphate hydrolases"/>
    <property type="match status" value="1"/>
</dbReference>
<sequence>MKLDRGQIDRFLKQPDQRVAAVLIYGPDSGMVRERGSLLTRAVAESLDDPFRVVEMTNDQVKSDPVRLIDEAQAIGMLGGRRVVRISGASDAISDAVESLLEQHRNSEHSLVVVEGHELASKSSLRKLFEASPHAAVIACYHDEAESLAGLVRGQLQEAGFTIARDALDYLSQSLGGDRGVTRSEIEKLILYKGDDKSEVTLADAIACIGDRAAFALDDLIDAVCLGDLKALDRQFDRNIVETPPIVMLRSLARHFLRLHPILERLRAGEKAEQVYASQRPPLPWPVRQRVERHCRIWSPAALGLALQQLMETEALTMRQHALGAAITRRGLIEIAATARRLRERAR</sequence>
<evidence type="ECO:0000313" key="9">
    <source>
        <dbReference type="Proteomes" id="UP001279642"/>
    </source>
</evidence>
<dbReference type="PANTHER" id="PTHR34388">
    <property type="entry name" value="DNA POLYMERASE III SUBUNIT DELTA"/>
    <property type="match status" value="1"/>
</dbReference>
<dbReference type="Gene3D" id="1.10.8.60">
    <property type="match status" value="1"/>
</dbReference>
<dbReference type="Proteomes" id="UP001279642">
    <property type="component" value="Unassembled WGS sequence"/>
</dbReference>
<evidence type="ECO:0000256" key="6">
    <source>
        <dbReference type="ARBA" id="ARBA00034754"/>
    </source>
</evidence>
<dbReference type="NCBIfam" id="TIGR01128">
    <property type="entry name" value="holA"/>
    <property type="match status" value="1"/>
</dbReference>
<evidence type="ECO:0000256" key="4">
    <source>
        <dbReference type="ARBA" id="ARBA00022705"/>
    </source>
</evidence>
<comment type="caution">
    <text evidence="8">The sequence shown here is derived from an EMBL/GenBank/DDBJ whole genome shotgun (WGS) entry which is preliminary data.</text>
</comment>